<comment type="caution">
    <text evidence="1">The sequence shown here is derived from an EMBL/GenBank/DDBJ whole genome shotgun (WGS) entry which is preliminary data.</text>
</comment>
<dbReference type="AlphaFoldDB" id="A0A699XHG0"/>
<protein>
    <recommendedName>
        <fullName evidence="2">Nucleotide-binding alpha-beta plait domain-containing protein</fullName>
    </recommendedName>
</protein>
<evidence type="ECO:0008006" key="2">
    <source>
        <dbReference type="Google" id="ProtNLM"/>
    </source>
</evidence>
<evidence type="ECO:0000313" key="1">
    <source>
        <dbReference type="EMBL" id="GFD59189.1"/>
    </source>
</evidence>
<gene>
    <name evidence="1" type="ORF">Tci_931158</name>
</gene>
<feature type="non-terminal residue" evidence="1">
    <location>
        <position position="83"/>
    </location>
</feature>
<accession>A0A699XHG0</accession>
<dbReference type="EMBL" id="BKCJ011861972">
    <property type="protein sequence ID" value="GFD59189.1"/>
    <property type="molecule type" value="Genomic_DNA"/>
</dbReference>
<proteinExistence type="predicted"/>
<reference evidence="1" key="1">
    <citation type="journal article" date="2019" name="Sci. Rep.">
        <title>Draft genome of Tanacetum cinerariifolium, the natural source of mosquito coil.</title>
        <authorList>
            <person name="Yamashiro T."/>
            <person name="Shiraishi A."/>
            <person name="Satake H."/>
            <person name="Nakayama K."/>
        </authorList>
    </citation>
    <scope>NUCLEOTIDE SEQUENCE</scope>
</reference>
<feature type="non-terminal residue" evidence="1">
    <location>
        <position position="1"/>
    </location>
</feature>
<name>A0A699XHG0_TANCI</name>
<organism evidence="1">
    <name type="scientific">Tanacetum cinerariifolium</name>
    <name type="common">Dalmatian daisy</name>
    <name type="synonym">Chrysanthemum cinerariifolium</name>
    <dbReference type="NCBI Taxonomy" id="118510"/>
    <lineage>
        <taxon>Eukaryota</taxon>
        <taxon>Viridiplantae</taxon>
        <taxon>Streptophyta</taxon>
        <taxon>Embryophyta</taxon>
        <taxon>Tracheophyta</taxon>
        <taxon>Spermatophyta</taxon>
        <taxon>Magnoliopsida</taxon>
        <taxon>eudicotyledons</taxon>
        <taxon>Gunneridae</taxon>
        <taxon>Pentapetalae</taxon>
        <taxon>asterids</taxon>
        <taxon>campanulids</taxon>
        <taxon>Asterales</taxon>
        <taxon>Asteraceae</taxon>
        <taxon>Asteroideae</taxon>
        <taxon>Anthemideae</taxon>
        <taxon>Anthemidinae</taxon>
        <taxon>Tanacetum</taxon>
    </lineage>
</organism>
<sequence length="83" mass="9601">WVPDFEEDSDVETNEDSYEDEVQEINLGHHNNPGHHNNLEGNSDIEAVLETCLEDDSNKKFMDENFVRQSEPQSEDLFGIYEA</sequence>